<proteinExistence type="predicted"/>
<name>A0AA90SS02_9ACTN</name>
<dbReference type="InterPro" id="IPR032710">
    <property type="entry name" value="NTF2-like_dom_sf"/>
</dbReference>
<dbReference type="RefSeq" id="WP_305112039.1">
    <property type="nucleotide sequence ID" value="NZ_JAUTIX010000006.1"/>
</dbReference>
<dbReference type="AlphaFoldDB" id="A0AA90SS02"/>
<comment type="caution">
    <text evidence="2">The sequence shown here is derived from an EMBL/GenBank/DDBJ whole genome shotgun (WGS) entry which is preliminary data.</text>
</comment>
<protein>
    <submittedName>
        <fullName evidence="2">Limonene-1,2-epoxide hydrolase family protein</fullName>
    </submittedName>
</protein>
<organism evidence="2 3">
    <name type="scientific">Tsukamurella strandjordii</name>
    <dbReference type="NCBI Taxonomy" id="147577"/>
    <lineage>
        <taxon>Bacteria</taxon>
        <taxon>Bacillati</taxon>
        <taxon>Actinomycetota</taxon>
        <taxon>Actinomycetes</taxon>
        <taxon>Mycobacteriales</taxon>
        <taxon>Tsukamurellaceae</taxon>
        <taxon>Tsukamurella</taxon>
    </lineage>
</organism>
<dbReference type="SUPFAM" id="SSF54427">
    <property type="entry name" value="NTF2-like"/>
    <property type="match status" value="1"/>
</dbReference>
<dbReference type="Proteomes" id="UP001178281">
    <property type="component" value="Unassembled WGS sequence"/>
</dbReference>
<dbReference type="Gene3D" id="3.10.450.50">
    <property type="match status" value="1"/>
</dbReference>
<reference evidence="2" key="1">
    <citation type="submission" date="2023-08" db="EMBL/GenBank/DDBJ databases">
        <title>The draft genome of Tsukamurella strandjordii strain 050030.</title>
        <authorList>
            <person name="Zhao F."/>
            <person name="Feng Y."/>
            <person name="Zong Z."/>
        </authorList>
    </citation>
    <scope>NUCLEOTIDE SEQUENCE</scope>
    <source>
        <strain evidence="2">050030</strain>
    </source>
</reference>
<evidence type="ECO:0000313" key="3">
    <source>
        <dbReference type="Proteomes" id="UP001178281"/>
    </source>
</evidence>
<keyword evidence="2" id="KW-0378">Hydrolase</keyword>
<dbReference type="GO" id="GO:0016787">
    <property type="term" value="F:hydrolase activity"/>
    <property type="evidence" value="ECO:0007669"/>
    <property type="project" value="UniProtKB-KW"/>
</dbReference>
<evidence type="ECO:0000313" key="2">
    <source>
        <dbReference type="EMBL" id="MDP0399381.1"/>
    </source>
</evidence>
<keyword evidence="3" id="KW-1185">Reference proteome</keyword>
<dbReference type="Pfam" id="PF07858">
    <property type="entry name" value="LEH"/>
    <property type="match status" value="1"/>
</dbReference>
<accession>A0AA90SS02</accession>
<gene>
    <name evidence="2" type="ORF">Q7X28_15760</name>
</gene>
<evidence type="ECO:0000259" key="1">
    <source>
        <dbReference type="Pfam" id="PF07858"/>
    </source>
</evidence>
<dbReference type="EMBL" id="JAUTIX010000006">
    <property type="protein sequence ID" value="MDP0399381.1"/>
    <property type="molecule type" value="Genomic_DNA"/>
</dbReference>
<dbReference type="InterPro" id="IPR013100">
    <property type="entry name" value="LEH"/>
</dbReference>
<sequence>MTEVAVLDDQATVRKFLADLADARVDDALAAFDENVVYTNVGLPTLRGRNQAGRVVKLLAKPGLGFGVELTSSAAEGGTVLTERIDELRVGPLHVRFWVCGRFDIVDGRIVLWRDYFDNVDVFKGIVRGVLALAIPAVQRPMTPITR</sequence>
<feature type="domain" description="Limonene-1,2-epoxide hydrolase" evidence="1">
    <location>
        <begin position="11"/>
        <end position="128"/>
    </location>
</feature>